<evidence type="ECO:0008006" key="3">
    <source>
        <dbReference type="Google" id="ProtNLM"/>
    </source>
</evidence>
<dbReference type="RefSeq" id="WP_157885584.1">
    <property type="nucleotide sequence ID" value="NZ_BMIY01000003.1"/>
</dbReference>
<dbReference type="EMBL" id="BMIY01000003">
    <property type="protein sequence ID" value="GGG54037.1"/>
    <property type="molecule type" value="Genomic_DNA"/>
</dbReference>
<name>A0A917GQ81_9GAMM</name>
<gene>
    <name evidence="1" type="ORF">GCM10011403_09010</name>
</gene>
<protein>
    <recommendedName>
        <fullName evidence="3">TonB-dependent receptor</fullName>
    </recommendedName>
</protein>
<accession>A0A917GQ81</accession>
<dbReference type="AlphaFoldDB" id="A0A917GQ81"/>
<dbReference type="Proteomes" id="UP000627715">
    <property type="component" value="Unassembled WGS sequence"/>
</dbReference>
<evidence type="ECO:0000313" key="1">
    <source>
        <dbReference type="EMBL" id="GGG54037.1"/>
    </source>
</evidence>
<proteinExistence type="predicted"/>
<organism evidence="1 2">
    <name type="scientific">Pseudohongiella nitratireducens</name>
    <dbReference type="NCBI Taxonomy" id="1768907"/>
    <lineage>
        <taxon>Bacteria</taxon>
        <taxon>Pseudomonadati</taxon>
        <taxon>Pseudomonadota</taxon>
        <taxon>Gammaproteobacteria</taxon>
        <taxon>Pseudomonadales</taxon>
        <taxon>Pseudohongiellaceae</taxon>
        <taxon>Pseudohongiella</taxon>
    </lineage>
</organism>
<comment type="caution">
    <text evidence="1">The sequence shown here is derived from an EMBL/GenBank/DDBJ whole genome shotgun (WGS) entry which is preliminary data.</text>
</comment>
<keyword evidence="2" id="KW-1185">Reference proteome</keyword>
<reference evidence="1" key="2">
    <citation type="submission" date="2020-09" db="EMBL/GenBank/DDBJ databases">
        <authorList>
            <person name="Sun Q."/>
            <person name="Zhou Y."/>
        </authorList>
    </citation>
    <scope>NUCLEOTIDE SEQUENCE</scope>
    <source>
        <strain evidence="1">CGMCC 1.15425</strain>
    </source>
</reference>
<sequence length="58" mass="6156">MKKTSLSVAIAGVIGFGGALTTPQLSVAQEEEMLEEVVVTGSRIRRADLEGFNPGQCY</sequence>
<evidence type="ECO:0000313" key="2">
    <source>
        <dbReference type="Proteomes" id="UP000627715"/>
    </source>
</evidence>
<reference evidence="1" key="1">
    <citation type="journal article" date="2014" name="Int. J. Syst. Evol. Microbiol.">
        <title>Complete genome sequence of Corynebacterium casei LMG S-19264T (=DSM 44701T), isolated from a smear-ripened cheese.</title>
        <authorList>
            <consortium name="US DOE Joint Genome Institute (JGI-PGF)"/>
            <person name="Walter F."/>
            <person name="Albersmeier A."/>
            <person name="Kalinowski J."/>
            <person name="Ruckert C."/>
        </authorList>
    </citation>
    <scope>NUCLEOTIDE SEQUENCE</scope>
    <source>
        <strain evidence="1">CGMCC 1.15425</strain>
    </source>
</reference>